<evidence type="ECO:0000256" key="2">
    <source>
        <dbReference type="ARBA" id="ARBA00022490"/>
    </source>
</evidence>
<sequence>MIIALDAMGGDKAPEVTLEGAVESVRLYKDISIILVGDEEIIKKHLHGKSYPKERLSIRHASQVVDMQETPTAALRQKRDSSIRVAVELVKHGEAGAVVSAGHSGVALATSLTLLKKAPGVDRPAIAAFMPTLKGRFLLIDAGANVDCKPINLLQFATMGSAYHSAVMGIKSPKVALISIGEEDSKGNDLTKEAFKMLKASSLNFVGNIEGKDIFMGAADVVVCDGFIGNTTLKISEGLAEVILKMLKAEMSNSYAGRLGYLLMKPAIRNFKKNTDYAEYGGAPLLGINGTCIICHGRSSAKAIRNAIKVTNQLVKVDINRIISNAIEKSMEDMHGQGLIEGQD</sequence>
<evidence type="ECO:0000256" key="8">
    <source>
        <dbReference type="ARBA" id="ARBA00024069"/>
    </source>
</evidence>
<keyword evidence="5 10" id="KW-0443">Lipid metabolism</keyword>
<dbReference type="RefSeq" id="WP_218253476.1">
    <property type="nucleotide sequence ID" value="NZ_JABXWD010000364.1"/>
</dbReference>
<keyword evidence="2 10" id="KW-0963">Cytoplasm</keyword>
<evidence type="ECO:0000256" key="5">
    <source>
        <dbReference type="ARBA" id="ARBA00023098"/>
    </source>
</evidence>
<keyword evidence="12" id="KW-1185">Reference proteome</keyword>
<proteinExistence type="inferred from homology"/>
<dbReference type="PIRSF" id="PIRSF002465">
    <property type="entry name" value="Phsphlp_syn_PlsX"/>
    <property type="match status" value="1"/>
</dbReference>
<keyword evidence="4 10" id="KW-0808">Transferase</keyword>
<dbReference type="InterPro" id="IPR012281">
    <property type="entry name" value="Phospholipid_synth_PlsX-like"/>
</dbReference>
<evidence type="ECO:0000256" key="3">
    <source>
        <dbReference type="ARBA" id="ARBA00022516"/>
    </source>
</evidence>
<evidence type="ECO:0000256" key="10">
    <source>
        <dbReference type="HAMAP-Rule" id="MF_00019"/>
    </source>
</evidence>
<keyword evidence="7 10" id="KW-1208">Phospholipid metabolism</keyword>
<evidence type="ECO:0000256" key="7">
    <source>
        <dbReference type="ARBA" id="ARBA00023264"/>
    </source>
</evidence>
<dbReference type="Pfam" id="PF02504">
    <property type="entry name" value="FA_synthesis"/>
    <property type="match status" value="1"/>
</dbReference>
<comment type="subunit">
    <text evidence="9 10">Homodimer. Probably interacts with PlsY.</text>
</comment>
<dbReference type="InterPro" id="IPR003664">
    <property type="entry name" value="FA_synthesis"/>
</dbReference>
<name>A0ABS6S2P6_9BACT</name>
<dbReference type="Gene3D" id="3.40.718.10">
    <property type="entry name" value="Isopropylmalate Dehydrogenase"/>
    <property type="match status" value="1"/>
</dbReference>
<dbReference type="EC" id="2.3.1.274" evidence="8 10"/>
<accession>A0ABS6S2P6</accession>
<protein>
    <recommendedName>
        <fullName evidence="8 10">Phosphate acyltransferase</fullName>
        <ecNumber evidence="8 10">2.3.1.274</ecNumber>
    </recommendedName>
    <alternativeName>
        <fullName evidence="10">Acyl-ACP phosphotransacylase</fullName>
    </alternativeName>
    <alternativeName>
        <fullName evidence="10">Acyl-[acyl-carrier-protein]--phosphate acyltransferase</fullName>
    </alternativeName>
    <alternativeName>
        <fullName evidence="10">Phosphate-acyl-ACP acyltransferase</fullName>
    </alternativeName>
</protein>
<comment type="similarity">
    <text evidence="10">Belongs to the PlsX family.</text>
</comment>
<comment type="caution">
    <text evidence="11">The sequence shown here is derived from an EMBL/GenBank/DDBJ whole genome shotgun (WGS) entry which is preliminary data.</text>
</comment>
<evidence type="ECO:0000313" key="11">
    <source>
        <dbReference type="EMBL" id="MBV6342865.1"/>
    </source>
</evidence>
<evidence type="ECO:0000256" key="4">
    <source>
        <dbReference type="ARBA" id="ARBA00022679"/>
    </source>
</evidence>
<dbReference type="NCBIfam" id="TIGR00182">
    <property type="entry name" value="plsX"/>
    <property type="match status" value="1"/>
</dbReference>
<organism evidence="11 12">
    <name type="scientific">Candidatus Magnetobacterium casense</name>
    <dbReference type="NCBI Taxonomy" id="1455061"/>
    <lineage>
        <taxon>Bacteria</taxon>
        <taxon>Pseudomonadati</taxon>
        <taxon>Nitrospirota</taxon>
        <taxon>Thermodesulfovibrionia</taxon>
        <taxon>Thermodesulfovibrionales</taxon>
        <taxon>Candidatus Magnetobacteriaceae</taxon>
        <taxon>Candidatus Magnetobacterium</taxon>
    </lineage>
</organism>
<dbReference type="SUPFAM" id="SSF53659">
    <property type="entry name" value="Isocitrate/Isopropylmalate dehydrogenase-like"/>
    <property type="match status" value="1"/>
</dbReference>
<evidence type="ECO:0000313" key="12">
    <source>
        <dbReference type="Proteomes" id="UP001196980"/>
    </source>
</evidence>
<comment type="function">
    <text evidence="10">Catalyzes the reversible formation of acyl-phosphate (acyl-PO(4)) from acyl-[acyl-carrier-protein] (acyl-ACP). This enzyme utilizes acyl-ACP as fatty acyl donor, but not acyl-CoA.</text>
</comment>
<evidence type="ECO:0000256" key="1">
    <source>
        <dbReference type="ARBA" id="ARBA00001232"/>
    </source>
</evidence>
<dbReference type="HAMAP" id="MF_00019">
    <property type="entry name" value="PlsX"/>
    <property type="match status" value="1"/>
</dbReference>
<evidence type="ECO:0000256" key="9">
    <source>
        <dbReference type="ARBA" id="ARBA00046608"/>
    </source>
</evidence>
<keyword evidence="11" id="KW-0012">Acyltransferase</keyword>
<dbReference type="GO" id="GO:0016746">
    <property type="term" value="F:acyltransferase activity"/>
    <property type="evidence" value="ECO:0007669"/>
    <property type="project" value="UniProtKB-KW"/>
</dbReference>
<reference evidence="11 12" key="1">
    <citation type="journal article" date="2020" name="J Geophys Res Biogeosci">
        <title>Magnetotaxis as an Adaptation to Enable Bacterial Shuttling of Microbial Sulfur and Sulfur Cycling Across Aquatic Oxic#Anoxic Interfaces.</title>
        <authorList>
            <person name="Li J."/>
            <person name="Liu P."/>
            <person name="Wang J."/>
            <person name="Roberts A.P."/>
            <person name="Pan Y."/>
        </authorList>
    </citation>
    <scope>NUCLEOTIDE SEQUENCE [LARGE SCALE GENOMIC DNA]</scope>
    <source>
        <strain evidence="11 12">MYR-1_YQ</strain>
    </source>
</reference>
<keyword evidence="6 10" id="KW-0594">Phospholipid biosynthesis</keyword>
<comment type="catalytic activity">
    <reaction evidence="1 10">
        <text>a fatty acyl-[ACP] + phosphate = an acyl phosphate + holo-[ACP]</text>
        <dbReference type="Rhea" id="RHEA:42292"/>
        <dbReference type="Rhea" id="RHEA-COMP:9685"/>
        <dbReference type="Rhea" id="RHEA-COMP:14125"/>
        <dbReference type="ChEBI" id="CHEBI:43474"/>
        <dbReference type="ChEBI" id="CHEBI:59918"/>
        <dbReference type="ChEBI" id="CHEBI:64479"/>
        <dbReference type="ChEBI" id="CHEBI:138651"/>
        <dbReference type="EC" id="2.3.1.274"/>
    </reaction>
</comment>
<dbReference type="PANTHER" id="PTHR30100:SF1">
    <property type="entry name" value="PHOSPHATE ACYLTRANSFERASE"/>
    <property type="match status" value="1"/>
</dbReference>
<comment type="pathway">
    <text evidence="10">Lipid metabolism; phospholipid metabolism.</text>
</comment>
<evidence type="ECO:0000256" key="6">
    <source>
        <dbReference type="ARBA" id="ARBA00023209"/>
    </source>
</evidence>
<dbReference type="EMBL" id="JABXWD010000364">
    <property type="protein sequence ID" value="MBV6342865.1"/>
    <property type="molecule type" value="Genomic_DNA"/>
</dbReference>
<gene>
    <name evidence="10 11" type="primary">plsX</name>
    <name evidence="11" type="ORF">HWQ67_14860</name>
</gene>
<comment type="subcellular location">
    <subcellularLocation>
        <location evidence="10">Cytoplasm</location>
    </subcellularLocation>
    <text evidence="10">Associated with the membrane possibly through PlsY.</text>
</comment>
<dbReference type="Proteomes" id="UP001196980">
    <property type="component" value="Unassembled WGS sequence"/>
</dbReference>
<keyword evidence="3 10" id="KW-0444">Lipid biosynthesis</keyword>
<dbReference type="PANTHER" id="PTHR30100">
    <property type="entry name" value="FATTY ACID/PHOSPHOLIPID SYNTHESIS PROTEIN PLSX"/>
    <property type="match status" value="1"/>
</dbReference>